<proteinExistence type="predicted"/>
<keyword evidence="1" id="KW-1133">Transmembrane helix</keyword>
<evidence type="ECO:0000256" key="1">
    <source>
        <dbReference type="SAM" id="Phobius"/>
    </source>
</evidence>
<evidence type="ECO:0000313" key="2">
    <source>
        <dbReference type="EMBL" id="OGZ70388.1"/>
    </source>
</evidence>
<evidence type="ECO:0000313" key="3">
    <source>
        <dbReference type="Proteomes" id="UP000179214"/>
    </source>
</evidence>
<comment type="caution">
    <text evidence="2">The sequence shown here is derived from an EMBL/GenBank/DDBJ whole genome shotgun (WGS) entry which is preliminary data.</text>
</comment>
<dbReference type="Proteomes" id="UP000179214">
    <property type="component" value="Unassembled WGS sequence"/>
</dbReference>
<keyword evidence="1" id="KW-0812">Transmembrane</keyword>
<feature type="transmembrane region" description="Helical" evidence="1">
    <location>
        <begin position="6"/>
        <end position="30"/>
    </location>
</feature>
<dbReference type="AlphaFoldDB" id="A0A1G2I8L4"/>
<dbReference type="EMBL" id="MHOV01000010">
    <property type="protein sequence ID" value="OGZ70388.1"/>
    <property type="molecule type" value="Genomic_DNA"/>
</dbReference>
<keyword evidence="1" id="KW-0472">Membrane</keyword>
<protein>
    <submittedName>
        <fullName evidence="2">Uncharacterized protein</fullName>
    </submittedName>
</protein>
<accession>A0A1G2I8L4</accession>
<gene>
    <name evidence="2" type="ORF">A3F47_00750</name>
</gene>
<name>A0A1G2I8L4_9BACT</name>
<sequence>MENQRGIAAVLITVIIILTAMLAVGGYVIYQKLATEKNKPNQTACTQEAKLCPDGSYVGRTGPNCEFATCPVVNATPGFKIYTDTNYGFEFKYPESFNTSFASFQQTPSAVISKAGSGKIDKDGCYVSQDATNANIGVNIINDMRFCLSEYEGVGAGQLYKSYYYTTFKDDNYITLAFVVHTSNGCGVYDALPQQKLCETFMKNYDSIIVKPIQDSVATFKFTKAAL</sequence>
<organism evidence="2 3">
    <name type="scientific">Candidatus Staskawiczbacteria bacterium RIFCSPHIGHO2_12_FULL_38_11</name>
    <dbReference type="NCBI Taxonomy" id="1802209"/>
    <lineage>
        <taxon>Bacteria</taxon>
        <taxon>Candidatus Staskawicziibacteriota</taxon>
    </lineage>
</organism>
<reference evidence="2 3" key="1">
    <citation type="journal article" date="2016" name="Nat. Commun.">
        <title>Thousands of microbial genomes shed light on interconnected biogeochemical processes in an aquifer system.</title>
        <authorList>
            <person name="Anantharaman K."/>
            <person name="Brown C.T."/>
            <person name="Hug L.A."/>
            <person name="Sharon I."/>
            <person name="Castelle C.J."/>
            <person name="Probst A.J."/>
            <person name="Thomas B.C."/>
            <person name="Singh A."/>
            <person name="Wilkins M.J."/>
            <person name="Karaoz U."/>
            <person name="Brodie E.L."/>
            <person name="Williams K.H."/>
            <person name="Hubbard S.S."/>
            <person name="Banfield J.F."/>
        </authorList>
    </citation>
    <scope>NUCLEOTIDE SEQUENCE [LARGE SCALE GENOMIC DNA]</scope>
</reference>